<dbReference type="EMBL" id="JAWJWE010000037">
    <property type="protein sequence ID" value="KAK6625236.1"/>
    <property type="molecule type" value="Genomic_DNA"/>
</dbReference>
<reference evidence="2 3" key="1">
    <citation type="submission" date="2023-10" db="EMBL/GenBank/DDBJ databases">
        <title>Genomes of two closely related lineages of the louse Polyplax serrata with different host specificities.</title>
        <authorList>
            <person name="Martinu J."/>
            <person name="Tarabai H."/>
            <person name="Stefka J."/>
            <person name="Hypsa V."/>
        </authorList>
    </citation>
    <scope>NUCLEOTIDE SEQUENCE [LARGE SCALE GENOMIC DNA]</scope>
    <source>
        <strain evidence="2">HR10_N</strain>
    </source>
</reference>
<comment type="caution">
    <text evidence="2">The sequence shown here is derived from an EMBL/GenBank/DDBJ whole genome shotgun (WGS) entry which is preliminary data.</text>
</comment>
<gene>
    <name evidence="2" type="ORF">RUM43_005528</name>
</gene>
<evidence type="ECO:0000256" key="1">
    <source>
        <dbReference type="SAM" id="Phobius"/>
    </source>
</evidence>
<accession>A0AAN8PWY1</accession>
<evidence type="ECO:0000313" key="3">
    <source>
        <dbReference type="Proteomes" id="UP001372834"/>
    </source>
</evidence>
<feature type="transmembrane region" description="Helical" evidence="1">
    <location>
        <begin position="105"/>
        <end position="127"/>
    </location>
</feature>
<keyword evidence="1" id="KW-0472">Membrane</keyword>
<sequence>MIDGDEINLLRIQSETSLSSSATELSTNPRGNVTLSETGETPYRILPELVRPDKKKAGEEMVVSVQGHPSTTEDRQRTGRYLAVGLIIVMVFLTFYHTLMKHTTVLTGLLAPAIIMLLYILWLFYFARKRKRQVGIV</sequence>
<proteinExistence type="predicted"/>
<keyword evidence="1" id="KW-1133">Transmembrane helix</keyword>
<evidence type="ECO:0000313" key="2">
    <source>
        <dbReference type="EMBL" id="KAK6625236.1"/>
    </source>
</evidence>
<organism evidence="2 3">
    <name type="scientific">Polyplax serrata</name>
    <name type="common">Common mouse louse</name>
    <dbReference type="NCBI Taxonomy" id="468196"/>
    <lineage>
        <taxon>Eukaryota</taxon>
        <taxon>Metazoa</taxon>
        <taxon>Ecdysozoa</taxon>
        <taxon>Arthropoda</taxon>
        <taxon>Hexapoda</taxon>
        <taxon>Insecta</taxon>
        <taxon>Pterygota</taxon>
        <taxon>Neoptera</taxon>
        <taxon>Paraneoptera</taxon>
        <taxon>Psocodea</taxon>
        <taxon>Troctomorpha</taxon>
        <taxon>Phthiraptera</taxon>
        <taxon>Anoplura</taxon>
        <taxon>Polyplacidae</taxon>
        <taxon>Polyplax</taxon>
    </lineage>
</organism>
<dbReference type="Proteomes" id="UP001372834">
    <property type="component" value="Unassembled WGS sequence"/>
</dbReference>
<protein>
    <submittedName>
        <fullName evidence="2">Uncharacterized protein</fullName>
    </submittedName>
</protein>
<feature type="transmembrane region" description="Helical" evidence="1">
    <location>
        <begin position="81"/>
        <end position="99"/>
    </location>
</feature>
<dbReference type="AlphaFoldDB" id="A0AAN8PWY1"/>
<name>A0AAN8PWY1_POLSC</name>
<keyword evidence="1" id="KW-0812">Transmembrane</keyword>